<comment type="catalytic activity">
    <reaction evidence="1">
        <text>ATP + protein L-histidine = ADP + protein N-phospho-L-histidine.</text>
        <dbReference type="EC" id="2.7.13.3"/>
    </reaction>
</comment>
<dbReference type="EC" id="2.7.13.3" evidence="2"/>
<dbReference type="InterPro" id="IPR035965">
    <property type="entry name" value="PAS-like_dom_sf"/>
</dbReference>
<dbReference type="Gene3D" id="1.10.287.130">
    <property type="match status" value="1"/>
</dbReference>
<evidence type="ECO:0000313" key="6">
    <source>
        <dbReference type="Proteomes" id="UP000198703"/>
    </source>
</evidence>
<dbReference type="InterPro" id="IPR003018">
    <property type="entry name" value="GAF"/>
</dbReference>
<dbReference type="STRING" id="89524.SAMN05444370_101285"/>
<dbReference type="InterPro" id="IPR013655">
    <property type="entry name" value="PAS_fold_3"/>
</dbReference>
<dbReference type="OrthoDB" id="9816309at2"/>
<dbReference type="InterPro" id="IPR003661">
    <property type="entry name" value="HisK_dim/P_dom"/>
</dbReference>
<accession>A0A1H3VTM0</accession>
<dbReference type="Proteomes" id="UP000198703">
    <property type="component" value="Unassembled WGS sequence"/>
</dbReference>
<dbReference type="SMART" id="SM00065">
    <property type="entry name" value="GAF"/>
    <property type="match status" value="1"/>
</dbReference>
<dbReference type="CDD" id="cd00130">
    <property type="entry name" value="PAS"/>
    <property type="match status" value="1"/>
</dbReference>
<dbReference type="Pfam" id="PF08447">
    <property type="entry name" value="PAS_3"/>
    <property type="match status" value="1"/>
</dbReference>
<keyword evidence="6" id="KW-1185">Reference proteome</keyword>
<dbReference type="PANTHER" id="PTHR43102:SF2">
    <property type="entry name" value="GAF DOMAIN-CONTAINING PROTEIN"/>
    <property type="match status" value="1"/>
</dbReference>
<proteinExistence type="predicted"/>
<feature type="domain" description="GAF" evidence="3">
    <location>
        <begin position="16"/>
        <end position="164"/>
    </location>
</feature>
<evidence type="ECO:0000256" key="1">
    <source>
        <dbReference type="ARBA" id="ARBA00000085"/>
    </source>
</evidence>
<dbReference type="GO" id="GO:0000155">
    <property type="term" value="F:phosphorelay sensor kinase activity"/>
    <property type="evidence" value="ECO:0007669"/>
    <property type="project" value="InterPro"/>
</dbReference>
<dbReference type="InterPro" id="IPR000014">
    <property type="entry name" value="PAS"/>
</dbReference>
<feature type="domain" description="Signal transduction histidine kinase dimerisation/phosphoacceptor" evidence="4">
    <location>
        <begin position="323"/>
        <end position="388"/>
    </location>
</feature>
<sequence>MAQSDALREIGLLDGEAEPSFDRLLRWIAHRLGVEVVLLSVIDEQGDRQFFKSALGLAEPWASQRQTPLSHSFCRLVAATDAPVVIRDAREDERVYENPAIADLGVIAYLGVPVAPVGRSPIGALCAIGSTPRDWTAADLDDLRVIADSVSNQISLKLSLRAAEKAQREIAAVSHALNEANRRFADLAANVPGAIFRYLARPGGRDAIEYMSPGCVDIWEIPAERLMGDPKLLWEAVESEDLTDTVASVRRSAQDLTPWRHRWRIVTPSGQTKWLQGYGAPRRLDDGSVLWNTLILDITVEVAAQRELTETVRMLNEARKQEVIGRLAGGVAHDFNDLLTTILGNAELAMETPEAHDRDGILSEIRAAALRGAELNQSLLSFARRSTPNPTMLDTNDAIS</sequence>
<dbReference type="RefSeq" id="WP_093247684.1">
    <property type="nucleotide sequence ID" value="NZ_FNQM01000001.1"/>
</dbReference>
<evidence type="ECO:0000256" key="2">
    <source>
        <dbReference type="ARBA" id="ARBA00012438"/>
    </source>
</evidence>
<evidence type="ECO:0000259" key="4">
    <source>
        <dbReference type="SMART" id="SM00388"/>
    </source>
</evidence>
<dbReference type="AlphaFoldDB" id="A0A1H3VTM0"/>
<dbReference type="SUPFAM" id="SSF55781">
    <property type="entry name" value="GAF domain-like"/>
    <property type="match status" value="1"/>
</dbReference>
<dbReference type="Gene3D" id="3.30.450.20">
    <property type="entry name" value="PAS domain"/>
    <property type="match status" value="1"/>
</dbReference>
<organism evidence="5 6">
    <name type="scientific">Rubrimonas cliftonensis</name>
    <dbReference type="NCBI Taxonomy" id="89524"/>
    <lineage>
        <taxon>Bacteria</taxon>
        <taxon>Pseudomonadati</taxon>
        <taxon>Pseudomonadota</taxon>
        <taxon>Alphaproteobacteria</taxon>
        <taxon>Rhodobacterales</taxon>
        <taxon>Paracoccaceae</taxon>
        <taxon>Rubrimonas</taxon>
    </lineage>
</organism>
<dbReference type="Pfam" id="PF01590">
    <property type="entry name" value="GAF"/>
    <property type="match status" value="1"/>
</dbReference>
<evidence type="ECO:0000313" key="5">
    <source>
        <dbReference type="EMBL" id="SDZ77462.1"/>
    </source>
</evidence>
<reference evidence="5 6" key="1">
    <citation type="submission" date="2016-10" db="EMBL/GenBank/DDBJ databases">
        <authorList>
            <person name="de Groot N.N."/>
        </authorList>
    </citation>
    <scope>NUCLEOTIDE SEQUENCE [LARGE SCALE GENOMIC DNA]</scope>
    <source>
        <strain evidence="5 6">DSM 15345</strain>
    </source>
</reference>
<dbReference type="InterPro" id="IPR029016">
    <property type="entry name" value="GAF-like_dom_sf"/>
</dbReference>
<dbReference type="EMBL" id="FNQM01000001">
    <property type="protein sequence ID" value="SDZ77462.1"/>
    <property type="molecule type" value="Genomic_DNA"/>
</dbReference>
<dbReference type="SUPFAM" id="SSF47384">
    <property type="entry name" value="Homodimeric domain of signal transducing histidine kinase"/>
    <property type="match status" value="1"/>
</dbReference>
<dbReference type="InterPro" id="IPR036097">
    <property type="entry name" value="HisK_dim/P_sf"/>
</dbReference>
<dbReference type="Gene3D" id="3.30.450.40">
    <property type="match status" value="1"/>
</dbReference>
<name>A0A1H3VTM0_9RHOB</name>
<evidence type="ECO:0000259" key="3">
    <source>
        <dbReference type="SMART" id="SM00065"/>
    </source>
</evidence>
<gene>
    <name evidence="5" type="ORF">SAMN05444370_101285</name>
</gene>
<dbReference type="PANTHER" id="PTHR43102">
    <property type="entry name" value="SLR1143 PROTEIN"/>
    <property type="match status" value="1"/>
</dbReference>
<protein>
    <recommendedName>
        <fullName evidence="2">histidine kinase</fullName>
        <ecNumber evidence="2">2.7.13.3</ecNumber>
    </recommendedName>
</protein>
<dbReference type="CDD" id="cd00082">
    <property type="entry name" value="HisKA"/>
    <property type="match status" value="1"/>
</dbReference>
<dbReference type="SMART" id="SM00388">
    <property type="entry name" value="HisKA"/>
    <property type="match status" value="1"/>
</dbReference>
<dbReference type="SUPFAM" id="SSF55785">
    <property type="entry name" value="PYP-like sensor domain (PAS domain)"/>
    <property type="match status" value="1"/>
</dbReference>